<evidence type="ECO:0000256" key="1">
    <source>
        <dbReference type="SAM" id="MobiDB-lite"/>
    </source>
</evidence>
<protein>
    <submittedName>
        <fullName evidence="2">Uncharacterized protein</fullName>
    </submittedName>
</protein>
<feature type="compositionally biased region" description="Basic and acidic residues" evidence="1">
    <location>
        <begin position="50"/>
        <end position="69"/>
    </location>
</feature>
<comment type="caution">
    <text evidence="2">The sequence shown here is derived from an EMBL/GenBank/DDBJ whole genome shotgun (WGS) entry which is preliminary data.</text>
</comment>
<dbReference type="AlphaFoldDB" id="A0A7J0H5E8"/>
<dbReference type="Proteomes" id="UP000585474">
    <property type="component" value="Unassembled WGS sequence"/>
</dbReference>
<feature type="region of interest" description="Disordered" evidence="1">
    <location>
        <begin position="1"/>
        <end position="95"/>
    </location>
</feature>
<dbReference type="EMBL" id="BJWL01000027">
    <property type="protein sequence ID" value="GFZ18327.1"/>
    <property type="molecule type" value="Genomic_DNA"/>
</dbReference>
<evidence type="ECO:0000313" key="3">
    <source>
        <dbReference type="Proteomes" id="UP000585474"/>
    </source>
</evidence>
<accession>A0A7J0H5E8</accession>
<keyword evidence="3" id="KW-1185">Reference proteome</keyword>
<feature type="compositionally biased region" description="Low complexity" evidence="1">
    <location>
        <begin position="72"/>
        <end position="84"/>
    </location>
</feature>
<gene>
    <name evidence="2" type="ORF">Acr_27g0000660</name>
</gene>
<proteinExistence type="predicted"/>
<feature type="region of interest" description="Disordered" evidence="1">
    <location>
        <begin position="160"/>
        <end position="182"/>
    </location>
</feature>
<evidence type="ECO:0000313" key="2">
    <source>
        <dbReference type="EMBL" id="GFZ18327.1"/>
    </source>
</evidence>
<reference evidence="2 3" key="1">
    <citation type="submission" date="2019-07" db="EMBL/GenBank/DDBJ databases">
        <title>De Novo Assembly of kiwifruit Actinidia rufa.</title>
        <authorList>
            <person name="Sugita-Konishi S."/>
            <person name="Sato K."/>
            <person name="Mori E."/>
            <person name="Abe Y."/>
            <person name="Kisaki G."/>
            <person name="Hamano K."/>
            <person name="Suezawa K."/>
            <person name="Otani M."/>
            <person name="Fukuda T."/>
            <person name="Manabe T."/>
            <person name="Gomi K."/>
            <person name="Tabuchi M."/>
            <person name="Akimitsu K."/>
            <person name="Kataoka I."/>
        </authorList>
    </citation>
    <scope>NUCLEOTIDE SEQUENCE [LARGE SCALE GENOMIC DNA]</scope>
    <source>
        <strain evidence="3">cv. Fuchu</strain>
    </source>
</reference>
<name>A0A7J0H5E8_9ERIC</name>
<organism evidence="2 3">
    <name type="scientific">Actinidia rufa</name>
    <dbReference type="NCBI Taxonomy" id="165716"/>
    <lineage>
        <taxon>Eukaryota</taxon>
        <taxon>Viridiplantae</taxon>
        <taxon>Streptophyta</taxon>
        <taxon>Embryophyta</taxon>
        <taxon>Tracheophyta</taxon>
        <taxon>Spermatophyta</taxon>
        <taxon>Magnoliopsida</taxon>
        <taxon>eudicotyledons</taxon>
        <taxon>Gunneridae</taxon>
        <taxon>Pentapetalae</taxon>
        <taxon>asterids</taxon>
        <taxon>Ericales</taxon>
        <taxon>Actinidiaceae</taxon>
        <taxon>Actinidia</taxon>
    </lineage>
</organism>
<sequence>MSKRVSFKKIGEKLGKTAGASSGIPVSAKGVVIGEKRAGESITSSPSKKGKADDGSKGKGVDSGSEGKKKATSSSKTSAAPTAPNCGREVAAGVIPPADKEKVEKLILDQMATKLFYVIGQRGRGSRHLFRRGELLQWKTEVARLKKVSADLEQQLAESRAREQQTNHELAKTKSDRDSLTGKLERSGVLVNELREALNKAKESAMEEFKSSSEFMVAVEDSASKYFGEGFDFCKVQLRRHHPDLTIDLEGTVVDQDLLAEQDEAAEDKGDN</sequence>